<evidence type="ECO:0008006" key="12">
    <source>
        <dbReference type="Google" id="ProtNLM"/>
    </source>
</evidence>
<dbReference type="GO" id="GO:0015074">
    <property type="term" value="P:DNA integration"/>
    <property type="evidence" value="ECO:0007669"/>
    <property type="project" value="UniProtKB-KW"/>
</dbReference>
<dbReference type="AlphaFoldDB" id="A0A371HKM8"/>
<comment type="caution">
    <text evidence="10">The sequence shown here is derived from an EMBL/GenBank/DDBJ whole genome shotgun (WGS) entry which is preliminary data.</text>
</comment>
<keyword evidence="8" id="KW-0239">DNA-directed DNA polymerase</keyword>
<evidence type="ECO:0000256" key="6">
    <source>
        <dbReference type="ARBA" id="ARBA00022908"/>
    </source>
</evidence>
<dbReference type="PANTHER" id="PTHR42648">
    <property type="entry name" value="TRANSPOSASE, PUTATIVE-RELATED"/>
    <property type="match status" value="1"/>
</dbReference>
<dbReference type="GO" id="GO:0006310">
    <property type="term" value="P:DNA recombination"/>
    <property type="evidence" value="ECO:0007669"/>
    <property type="project" value="UniProtKB-KW"/>
</dbReference>
<keyword evidence="11" id="KW-1185">Reference proteome</keyword>
<dbReference type="InterPro" id="IPR039537">
    <property type="entry name" value="Retrotran_Ty1/copia-like"/>
</dbReference>
<evidence type="ECO:0000256" key="1">
    <source>
        <dbReference type="ARBA" id="ARBA00022722"/>
    </source>
</evidence>
<keyword evidence="9" id="KW-0233">DNA recombination</keyword>
<evidence type="ECO:0000256" key="2">
    <source>
        <dbReference type="ARBA" id="ARBA00022723"/>
    </source>
</evidence>
<evidence type="ECO:0000313" key="11">
    <source>
        <dbReference type="Proteomes" id="UP000257109"/>
    </source>
</evidence>
<evidence type="ECO:0000256" key="3">
    <source>
        <dbReference type="ARBA" id="ARBA00022759"/>
    </source>
</evidence>
<sequence length="352" mass="41134">IIGSGANKHMTFGSKLFSSFTYFSTVHYITIANGSCHGRTIGVTKEQRELYYLSNERDGQKVLSSSFEFEYESHSLVLQVWLQHKCLGHLPFSLIKFMFLSLFIQQYVESFKFDICQFANYHCVPFLFSFQKNIEPFDFIHSDDKYEVTQLFIQVYHMVQTQFSKDIKRLCFDNEKEYLLVPFFSKHLSPTHWGEVVLIIAYLINWILSRVLGNVSSLQSMISLFPSTLIRQNLAPRVFRCVAFIHVHQQHRTKLDPRAVRYFVSTNITFYEHVSFFTHPQLYGRIIIWNLKVSTKNNIYTSDEVFDACDLDLDDLSIALRKKGKGLVSSTLFLNLFPLNIFSATSKFYCSY</sequence>
<evidence type="ECO:0000256" key="8">
    <source>
        <dbReference type="ARBA" id="ARBA00022932"/>
    </source>
</evidence>
<keyword evidence="4" id="KW-0378">Hydrolase</keyword>
<evidence type="ECO:0000256" key="5">
    <source>
        <dbReference type="ARBA" id="ARBA00022842"/>
    </source>
</evidence>
<keyword evidence="8" id="KW-0548">Nucleotidyltransferase</keyword>
<dbReference type="GO" id="GO:0046872">
    <property type="term" value="F:metal ion binding"/>
    <property type="evidence" value="ECO:0007669"/>
    <property type="project" value="UniProtKB-KW"/>
</dbReference>
<keyword evidence="1" id="KW-0540">Nuclease</keyword>
<dbReference type="Proteomes" id="UP000257109">
    <property type="component" value="Unassembled WGS sequence"/>
</dbReference>
<proteinExistence type="predicted"/>
<keyword evidence="6" id="KW-0229">DNA integration</keyword>
<organism evidence="10 11">
    <name type="scientific">Mucuna pruriens</name>
    <name type="common">Velvet bean</name>
    <name type="synonym">Dolichos pruriens</name>
    <dbReference type="NCBI Taxonomy" id="157652"/>
    <lineage>
        <taxon>Eukaryota</taxon>
        <taxon>Viridiplantae</taxon>
        <taxon>Streptophyta</taxon>
        <taxon>Embryophyta</taxon>
        <taxon>Tracheophyta</taxon>
        <taxon>Spermatophyta</taxon>
        <taxon>Magnoliopsida</taxon>
        <taxon>eudicotyledons</taxon>
        <taxon>Gunneridae</taxon>
        <taxon>Pentapetalae</taxon>
        <taxon>rosids</taxon>
        <taxon>fabids</taxon>
        <taxon>Fabales</taxon>
        <taxon>Fabaceae</taxon>
        <taxon>Papilionoideae</taxon>
        <taxon>50 kb inversion clade</taxon>
        <taxon>NPAAA clade</taxon>
        <taxon>indigoferoid/millettioid clade</taxon>
        <taxon>Phaseoleae</taxon>
        <taxon>Mucuna</taxon>
    </lineage>
</organism>
<evidence type="ECO:0000256" key="7">
    <source>
        <dbReference type="ARBA" id="ARBA00022918"/>
    </source>
</evidence>
<gene>
    <name evidence="10" type="ORF">CR513_13069</name>
</gene>
<dbReference type="GO" id="GO:0003887">
    <property type="term" value="F:DNA-directed DNA polymerase activity"/>
    <property type="evidence" value="ECO:0007669"/>
    <property type="project" value="UniProtKB-KW"/>
</dbReference>
<keyword evidence="7" id="KW-0695">RNA-directed DNA polymerase</keyword>
<keyword evidence="5" id="KW-0460">Magnesium</keyword>
<protein>
    <recommendedName>
        <fullName evidence="12">GAG-pre-integrase domain-containing protein</fullName>
    </recommendedName>
</protein>
<dbReference type="GO" id="GO:0004519">
    <property type="term" value="F:endonuclease activity"/>
    <property type="evidence" value="ECO:0007669"/>
    <property type="project" value="UniProtKB-KW"/>
</dbReference>
<dbReference type="EMBL" id="QJKJ01002320">
    <property type="protein sequence ID" value="RDY03361.1"/>
    <property type="molecule type" value="Genomic_DNA"/>
</dbReference>
<dbReference type="GO" id="GO:0016787">
    <property type="term" value="F:hydrolase activity"/>
    <property type="evidence" value="ECO:0007669"/>
    <property type="project" value="UniProtKB-KW"/>
</dbReference>
<reference evidence="10" key="1">
    <citation type="submission" date="2018-05" db="EMBL/GenBank/DDBJ databases">
        <title>Draft genome of Mucuna pruriens seed.</title>
        <authorList>
            <person name="Nnadi N.E."/>
            <person name="Vos R."/>
            <person name="Hasami M.H."/>
            <person name="Devisetty U.K."/>
            <person name="Aguiy J.C."/>
        </authorList>
    </citation>
    <scope>NUCLEOTIDE SEQUENCE [LARGE SCALE GENOMIC DNA]</scope>
    <source>
        <strain evidence="10">JCA_2017</strain>
    </source>
</reference>
<keyword evidence="2" id="KW-0479">Metal-binding</keyword>
<keyword evidence="3" id="KW-0255">Endonuclease</keyword>
<evidence type="ECO:0000256" key="9">
    <source>
        <dbReference type="ARBA" id="ARBA00023172"/>
    </source>
</evidence>
<dbReference type="PANTHER" id="PTHR42648:SF11">
    <property type="entry name" value="TRANSPOSON TY4-P GAG-POL POLYPROTEIN"/>
    <property type="match status" value="1"/>
</dbReference>
<evidence type="ECO:0000256" key="4">
    <source>
        <dbReference type="ARBA" id="ARBA00022801"/>
    </source>
</evidence>
<name>A0A371HKM8_MUCPR</name>
<dbReference type="GO" id="GO:0003964">
    <property type="term" value="F:RNA-directed DNA polymerase activity"/>
    <property type="evidence" value="ECO:0007669"/>
    <property type="project" value="UniProtKB-KW"/>
</dbReference>
<keyword evidence="8" id="KW-0808">Transferase</keyword>
<evidence type="ECO:0000313" key="10">
    <source>
        <dbReference type="EMBL" id="RDY03361.1"/>
    </source>
</evidence>
<accession>A0A371HKM8</accession>
<feature type="non-terminal residue" evidence="10">
    <location>
        <position position="1"/>
    </location>
</feature>
<dbReference type="OrthoDB" id="2663223at2759"/>